<feature type="signal peptide" evidence="11">
    <location>
        <begin position="1"/>
        <end position="23"/>
    </location>
</feature>
<evidence type="ECO:0000256" key="6">
    <source>
        <dbReference type="ARBA" id="ARBA00022801"/>
    </source>
</evidence>
<evidence type="ECO:0000313" key="12">
    <source>
        <dbReference type="EMBL" id="KAK4448002.1"/>
    </source>
</evidence>
<dbReference type="Pfam" id="PF03663">
    <property type="entry name" value="Glyco_hydro_76"/>
    <property type="match status" value="1"/>
</dbReference>
<comment type="caution">
    <text evidence="12">The sequence shown here is derived from an EMBL/GenBank/DDBJ whole genome shotgun (WGS) entry which is preliminary data.</text>
</comment>
<evidence type="ECO:0000256" key="4">
    <source>
        <dbReference type="ARBA" id="ARBA00012350"/>
    </source>
</evidence>
<dbReference type="GO" id="GO:0009272">
    <property type="term" value="P:fungal-type cell wall biogenesis"/>
    <property type="evidence" value="ECO:0007669"/>
    <property type="project" value="TreeGrafter"/>
</dbReference>
<keyword evidence="6 10" id="KW-0378">Hydrolase</keyword>
<dbReference type="InterPro" id="IPR008928">
    <property type="entry name" value="6-hairpin_glycosidase_sf"/>
</dbReference>
<gene>
    <name evidence="12" type="ORF">QBC34DRAFT_408669</name>
</gene>
<dbReference type="FunFam" id="1.50.10.20:FF:000006">
    <property type="entry name" value="Mannan endo-1,6-alpha-mannosidase"/>
    <property type="match status" value="1"/>
</dbReference>
<keyword evidence="5 11" id="KW-0732">Signal</keyword>
<comment type="subcellular location">
    <subcellularLocation>
        <location evidence="2">Endomembrane system</location>
    </subcellularLocation>
</comment>
<protein>
    <recommendedName>
        <fullName evidence="4 10">Mannan endo-1,6-alpha-mannosidase</fullName>
        <ecNumber evidence="4 10">3.2.1.101</ecNumber>
    </recommendedName>
</protein>
<keyword evidence="13" id="KW-1185">Reference proteome</keyword>
<name>A0AAV9GJB5_9PEZI</name>
<dbReference type="GO" id="GO:0012505">
    <property type="term" value="C:endomembrane system"/>
    <property type="evidence" value="ECO:0007669"/>
    <property type="project" value="UniProtKB-SubCell"/>
</dbReference>
<dbReference type="PIRSF" id="PIRSF016302">
    <property type="entry name" value="Man_a_manosd"/>
    <property type="match status" value="1"/>
</dbReference>
<evidence type="ECO:0000256" key="1">
    <source>
        <dbReference type="ARBA" id="ARBA00001452"/>
    </source>
</evidence>
<evidence type="ECO:0000256" key="8">
    <source>
        <dbReference type="ARBA" id="ARBA00023180"/>
    </source>
</evidence>
<reference evidence="12" key="1">
    <citation type="journal article" date="2023" name="Mol. Phylogenet. Evol.">
        <title>Genome-scale phylogeny and comparative genomics of the fungal order Sordariales.</title>
        <authorList>
            <person name="Hensen N."/>
            <person name="Bonometti L."/>
            <person name="Westerberg I."/>
            <person name="Brannstrom I.O."/>
            <person name="Guillou S."/>
            <person name="Cros-Aarteil S."/>
            <person name="Calhoun S."/>
            <person name="Haridas S."/>
            <person name="Kuo A."/>
            <person name="Mondo S."/>
            <person name="Pangilinan J."/>
            <person name="Riley R."/>
            <person name="LaButti K."/>
            <person name="Andreopoulos B."/>
            <person name="Lipzen A."/>
            <person name="Chen C."/>
            <person name="Yan M."/>
            <person name="Daum C."/>
            <person name="Ng V."/>
            <person name="Clum A."/>
            <person name="Steindorff A."/>
            <person name="Ohm R.A."/>
            <person name="Martin F."/>
            <person name="Silar P."/>
            <person name="Natvig D.O."/>
            <person name="Lalanne C."/>
            <person name="Gautier V."/>
            <person name="Ament-Velasquez S.L."/>
            <person name="Kruys A."/>
            <person name="Hutchinson M.I."/>
            <person name="Powell A.J."/>
            <person name="Barry K."/>
            <person name="Miller A.N."/>
            <person name="Grigoriev I.V."/>
            <person name="Debuchy R."/>
            <person name="Gladieux P."/>
            <person name="Hiltunen Thoren M."/>
            <person name="Johannesson H."/>
        </authorList>
    </citation>
    <scope>NUCLEOTIDE SEQUENCE</scope>
    <source>
        <strain evidence="12">PSN243</strain>
    </source>
</reference>
<evidence type="ECO:0000256" key="10">
    <source>
        <dbReference type="PIRNR" id="PIRNR016302"/>
    </source>
</evidence>
<evidence type="ECO:0000256" key="2">
    <source>
        <dbReference type="ARBA" id="ARBA00004308"/>
    </source>
</evidence>
<dbReference type="PANTHER" id="PTHR12145:SF36">
    <property type="entry name" value="MANNAN ENDO-1,6-ALPHA-MANNOSIDASE DCW1"/>
    <property type="match status" value="1"/>
</dbReference>
<evidence type="ECO:0000256" key="7">
    <source>
        <dbReference type="ARBA" id="ARBA00023136"/>
    </source>
</evidence>
<accession>A0AAV9GJB5</accession>
<comment type="similarity">
    <text evidence="3 10">Belongs to the glycosyl hydrolase 76 family.</text>
</comment>
<dbReference type="InterPro" id="IPR014480">
    <property type="entry name" value="Mannan-1_6-alpha_mannosidase"/>
</dbReference>
<dbReference type="Gene3D" id="1.50.10.20">
    <property type="match status" value="1"/>
</dbReference>
<dbReference type="AlphaFoldDB" id="A0AAV9GJB5"/>
<keyword evidence="7" id="KW-0472">Membrane</keyword>
<dbReference type="PANTHER" id="PTHR12145">
    <property type="entry name" value="MANNAN ENDO-1,6-ALPHA-MANNOSIDASE DCW1"/>
    <property type="match status" value="1"/>
</dbReference>
<dbReference type="Proteomes" id="UP001321760">
    <property type="component" value="Unassembled WGS sequence"/>
</dbReference>
<evidence type="ECO:0000256" key="3">
    <source>
        <dbReference type="ARBA" id="ARBA00009699"/>
    </source>
</evidence>
<comment type="catalytic activity">
    <reaction evidence="1 10">
        <text>Random hydrolysis of (1-&gt;6)-alpha-D-mannosidic linkages in unbranched (1-&gt;6)-mannans.</text>
        <dbReference type="EC" id="3.2.1.101"/>
    </reaction>
</comment>
<keyword evidence="9 10" id="KW-0326">Glycosidase</keyword>
<evidence type="ECO:0000313" key="13">
    <source>
        <dbReference type="Proteomes" id="UP001321760"/>
    </source>
</evidence>
<dbReference type="EMBL" id="MU865946">
    <property type="protein sequence ID" value="KAK4448002.1"/>
    <property type="molecule type" value="Genomic_DNA"/>
</dbReference>
<organism evidence="12 13">
    <name type="scientific">Podospora aff. communis PSN243</name>
    <dbReference type="NCBI Taxonomy" id="3040156"/>
    <lineage>
        <taxon>Eukaryota</taxon>
        <taxon>Fungi</taxon>
        <taxon>Dikarya</taxon>
        <taxon>Ascomycota</taxon>
        <taxon>Pezizomycotina</taxon>
        <taxon>Sordariomycetes</taxon>
        <taxon>Sordariomycetidae</taxon>
        <taxon>Sordariales</taxon>
        <taxon>Podosporaceae</taxon>
        <taxon>Podospora</taxon>
    </lineage>
</organism>
<keyword evidence="8" id="KW-0325">Glycoprotein</keyword>
<dbReference type="SUPFAM" id="SSF48208">
    <property type="entry name" value="Six-hairpin glycosidases"/>
    <property type="match status" value="1"/>
</dbReference>
<reference evidence="12" key="2">
    <citation type="submission" date="2023-05" db="EMBL/GenBank/DDBJ databases">
        <authorList>
            <consortium name="Lawrence Berkeley National Laboratory"/>
            <person name="Steindorff A."/>
            <person name="Hensen N."/>
            <person name="Bonometti L."/>
            <person name="Westerberg I."/>
            <person name="Brannstrom I.O."/>
            <person name="Guillou S."/>
            <person name="Cros-Aarteil S."/>
            <person name="Calhoun S."/>
            <person name="Haridas S."/>
            <person name="Kuo A."/>
            <person name="Mondo S."/>
            <person name="Pangilinan J."/>
            <person name="Riley R."/>
            <person name="Labutti K."/>
            <person name="Andreopoulos B."/>
            <person name="Lipzen A."/>
            <person name="Chen C."/>
            <person name="Yanf M."/>
            <person name="Daum C."/>
            <person name="Ng V."/>
            <person name="Clum A."/>
            <person name="Ohm R."/>
            <person name="Martin F."/>
            <person name="Silar P."/>
            <person name="Natvig D."/>
            <person name="Lalanne C."/>
            <person name="Gautier V."/>
            <person name="Ament-Velasquez S.L."/>
            <person name="Kruys A."/>
            <person name="Hutchinson M.I."/>
            <person name="Powell A.J."/>
            <person name="Barry K."/>
            <person name="Miller A.N."/>
            <person name="Grigoriev I.V."/>
            <person name="Debuchy R."/>
            <person name="Gladieux P."/>
            <person name="Thoren M.H."/>
            <person name="Johannesson H."/>
        </authorList>
    </citation>
    <scope>NUCLEOTIDE SEQUENCE</scope>
    <source>
        <strain evidence="12">PSN243</strain>
    </source>
</reference>
<evidence type="ECO:0000256" key="5">
    <source>
        <dbReference type="ARBA" id="ARBA00022729"/>
    </source>
</evidence>
<evidence type="ECO:0000256" key="9">
    <source>
        <dbReference type="ARBA" id="ARBA00023295"/>
    </source>
</evidence>
<evidence type="ECO:0000256" key="11">
    <source>
        <dbReference type="SAM" id="SignalP"/>
    </source>
</evidence>
<proteinExistence type="inferred from homology"/>
<feature type="chain" id="PRO_5043462904" description="Mannan endo-1,6-alpha-mannosidase" evidence="11">
    <location>
        <begin position="24"/>
        <end position="462"/>
    </location>
</feature>
<dbReference type="GO" id="GO:0008496">
    <property type="term" value="F:mannan endo-1,6-alpha-mannosidase activity"/>
    <property type="evidence" value="ECO:0007669"/>
    <property type="project" value="UniProtKB-UniRule"/>
</dbReference>
<dbReference type="GO" id="GO:0016052">
    <property type="term" value="P:carbohydrate catabolic process"/>
    <property type="evidence" value="ECO:0007669"/>
    <property type="project" value="InterPro"/>
</dbReference>
<sequence>MIASTTRTVALVAGLAGVHGAAAADSPYKVGTRDEILASTRTLAHDLVSFYNGNETGQVPGILGDAPPAGDYYWDAAAHFWANLIDYWKVTGDEQYNAIVTQGLQHQRGPNDNYMPPNQTMSLGNFDQCGWALAALNAAENKLPDPSGDDVPWLTLAQNVLDTQVYRVGLETDESECGGGLRWQIPPTNAGYDYKDSFSNGCYFTLAARLAKITGNTTYADLATTAYDWLTSVGLLDDQFRIFDGAHVGTNCTDINKVQFSHTAAVVTLGAANMFNVTSGSETWRTRLTGLANTTLSHFFPEGVAFEPACESTRGRCTNDMIFHKGLAHRWLAATTLVAPFLKDRIAPVLKTSTEAAVKQCTGGPSGRKCGFYWADGSYVEPRTSGVGEQMSVLAAVQGLLVTEGAAAGGAGGGGGAGGSGAGNGGGNGGNGGGSGNGSMATRHEAGVLAGLVAMVGMYLLL</sequence>
<dbReference type="EC" id="3.2.1.101" evidence="4 10"/>
<dbReference type="InterPro" id="IPR005198">
    <property type="entry name" value="Glyco_hydro_76"/>
</dbReference>